<dbReference type="Pfam" id="PF01869">
    <property type="entry name" value="BcrAD_BadFG"/>
    <property type="match status" value="1"/>
</dbReference>
<feature type="domain" description="ATPase BadF/BadG/BcrA/BcrD type" evidence="1">
    <location>
        <begin position="16"/>
        <end position="288"/>
    </location>
</feature>
<proteinExistence type="predicted"/>
<accession>A0A919L3E9</accession>
<dbReference type="InterPro" id="IPR043129">
    <property type="entry name" value="ATPase_NBD"/>
</dbReference>
<name>A0A919L3E9_9ACTN</name>
<dbReference type="PANTHER" id="PTHR43190:SF3">
    <property type="entry name" value="N-ACETYL-D-GLUCOSAMINE KINASE"/>
    <property type="match status" value="1"/>
</dbReference>
<dbReference type="Proteomes" id="UP000603708">
    <property type="component" value="Unassembled WGS sequence"/>
</dbReference>
<protein>
    <recommendedName>
        <fullName evidence="1">ATPase BadF/BadG/BcrA/BcrD type domain-containing protein</fullName>
    </recommendedName>
</protein>
<dbReference type="RefSeq" id="WP_189933623.1">
    <property type="nucleotide sequence ID" value="NZ_BNCD01000011.1"/>
</dbReference>
<dbReference type="SUPFAM" id="SSF53067">
    <property type="entry name" value="Actin-like ATPase domain"/>
    <property type="match status" value="2"/>
</dbReference>
<keyword evidence="3" id="KW-1185">Reference proteome</keyword>
<dbReference type="AlphaFoldDB" id="A0A919L3E9"/>
<dbReference type="PANTHER" id="PTHR43190">
    <property type="entry name" value="N-ACETYL-D-GLUCOSAMINE KINASE"/>
    <property type="match status" value="1"/>
</dbReference>
<reference evidence="2" key="1">
    <citation type="journal article" date="2014" name="Int. J. Syst. Evol. Microbiol.">
        <title>Complete genome sequence of Corynebacterium casei LMG S-19264T (=DSM 44701T), isolated from a smear-ripened cheese.</title>
        <authorList>
            <consortium name="US DOE Joint Genome Institute (JGI-PGF)"/>
            <person name="Walter F."/>
            <person name="Albersmeier A."/>
            <person name="Kalinowski J."/>
            <person name="Ruckert C."/>
        </authorList>
    </citation>
    <scope>NUCLEOTIDE SEQUENCE</scope>
    <source>
        <strain evidence="2">JCM 5069</strain>
    </source>
</reference>
<evidence type="ECO:0000313" key="2">
    <source>
        <dbReference type="EMBL" id="GHH81266.1"/>
    </source>
</evidence>
<dbReference type="Gene3D" id="3.30.420.40">
    <property type="match status" value="2"/>
</dbReference>
<sequence>MAGPASGTVDGEGVHVGIDAGGTRTRALAVEGGRVLGRGTGGPGNALSVAAPELADHLTAALAGALPAGAGRRLRGVVAGFAGASWLLPDDPGRDTALTALRTALARHGVPAGVPVGVRSDVEVAFAAAPGAPGDGLLVLSGTGSAVIRFAAGQVVATVDAHGWMLDDAGSGHWIGRRAGRAALRALDGRGPWTALVPAVTAHLGDPVAEPPAGRRERERVRARLLEALIARGPLALARLCPLAVAAADAGDEVAAALLDGAVEALTESVRALDPVPGETLVTTGGLLGPNGPLLPRLAPVLAGLGLRPQPVPDGTTGAAALARLLPGARPANGLRTDVTADPEAELLRAP</sequence>
<evidence type="ECO:0000313" key="3">
    <source>
        <dbReference type="Proteomes" id="UP000603708"/>
    </source>
</evidence>
<dbReference type="InterPro" id="IPR052519">
    <property type="entry name" value="Euk-type_GlcNAc_Kinase"/>
</dbReference>
<evidence type="ECO:0000259" key="1">
    <source>
        <dbReference type="Pfam" id="PF01869"/>
    </source>
</evidence>
<gene>
    <name evidence="2" type="ORF">GCM10018793_38190</name>
</gene>
<dbReference type="EMBL" id="BNCD01000011">
    <property type="protein sequence ID" value="GHH81266.1"/>
    <property type="molecule type" value="Genomic_DNA"/>
</dbReference>
<comment type="caution">
    <text evidence="2">The sequence shown here is derived from an EMBL/GenBank/DDBJ whole genome shotgun (WGS) entry which is preliminary data.</text>
</comment>
<organism evidence="2 3">
    <name type="scientific">Streptomyces sulfonofaciens</name>
    <dbReference type="NCBI Taxonomy" id="68272"/>
    <lineage>
        <taxon>Bacteria</taxon>
        <taxon>Bacillati</taxon>
        <taxon>Actinomycetota</taxon>
        <taxon>Actinomycetes</taxon>
        <taxon>Kitasatosporales</taxon>
        <taxon>Streptomycetaceae</taxon>
        <taxon>Streptomyces</taxon>
    </lineage>
</organism>
<dbReference type="InterPro" id="IPR002731">
    <property type="entry name" value="ATPase_BadF"/>
</dbReference>
<reference evidence="2" key="2">
    <citation type="submission" date="2020-09" db="EMBL/GenBank/DDBJ databases">
        <authorList>
            <person name="Sun Q."/>
            <person name="Ohkuma M."/>
        </authorList>
    </citation>
    <scope>NUCLEOTIDE SEQUENCE</scope>
    <source>
        <strain evidence="2">JCM 5069</strain>
    </source>
</reference>